<name>A0AC58UAS7_TOBAC</name>
<accession>A0AC58UAS7</accession>
<reference evidence="1" key="1">
    <citation type="journal article" date="2014" name="Nat. Commun.">
        <title>The tobacco genome sequence and its comparison with those of tomato and potato.</title>
        <authorList>
            <person name="Sierro N."/>
            <person name="Battey J.N."/>
            <person name="Ouadi S."/>
            <person name="Bakaher N."/>
            <person name="Bovet L."/>
            <person name="Willig A."/>
            <person name="Goepfert S."/>
            <person name="Peitsch M.C."/>
            <person name="Ivanov N.V."/>
        </authorList>
    </citation>
    <scope>NUCLEOTIDE SEQUENCE [LARGE SCALE GENOMIC DNA]</scope>
</reference>
<sequence>MVLLDEEENQVECVIFNAEIMHFADLFRPFHTYLMSVAQVKESNYMYGNPLNKFTWTIDRCTIVEPIETVNPPEEPLPPPTRLNLTPFGNFEYQPEGSEFDVLAIVLNASPSTYASNGRRIQDFIIMDDHKKPTKFTLWEEFIDHDGNKLLELLKKEYPIILAKKVARPKSSSGKTPQMHTRWSNKFNTGLTNRFSTTIEINPPYPQANVLRTWAQQNEQMLIAYTMKSTGPTCSLLFVPFEEEIVPIAEIRQQNPGQIFYIHAEVALQNENQRFCILACSDCKQHFTRAFSRRKFYCTNCRQATQLVPRCQFEMTLTDQSGSTTTTIVDEYAEKTLFLTSKEIYDICNVKKGLLPLANAQKLLTGKIFKIQIKKLFTRNNEAGKLVILSFIDKSNSVVSQMPATIKDVAEGSKQKIEPAAPEKQEHPHITTKGNGSYKCNAEMKISPPKNC</sequence>
<keyword evidence="1" id="KW-1185">Reference proteome</keyword>
<gene>
    <name evidence="2" type="primary">LOC107761769</name>
</gene>
<evidence type="ECO:0000313" key="1">
    <source>
        <dbReference type="Proteomes" id="UP000790787"/>
    </source>
</evidence>
<keyword evidence="2" id="KW-0238">DNA-binding</keyword>
<protein>
    <submittedName>
        <fullName evidence="2">Replication protein A 70 kDa DNA-binding subunit A isoform X1</fullName>
    </submittedName>
</protein>
<evidence type="ECO:0000313" key="2">
    <source>
        <dbReference type="RefSeq" id="XP_075106597.1"/>
    </source>
</evidence>
<reference evidence="2" key="2">
    <citation type="submission" date="2025-08" db="UniProtKB">
        <authorList>
            <consortium name="RefSeq"/>
        </authorList>
    </citation>
    <scope>IDENTIFICATION</scope>
    <source>
        <tissue evidence="2">Leaf</tissue>
    </source>
</reference>
<proteinExistence type="predicted"/>
<dbReference type="Proteomes" id="UP000790787">
    <property type="component" value="Chromosome 3"/>
</dbReference>
<organism evidence="1 2">
    <name type="scientific">Nicotiana tabacum</name>
    <name type="common">Common tobacco</name>
    <dbReference type="NCBI Taxonomy" id="4097"/>
    <lineage>
        <taxon>Eukaryota</taxon>
        <taxon>Viridiplantae</taxon>
        <taxon>Streptophyta</taxon>
        <taxon>Embryophyta</taxon>
        <taxon>Tracheophyta</taxon>
        <taxon>Spermatophyta</taxon>
        <taxon>Magnoliopsida</taxon>
        <taxon>eudicotyledons</taxon>
        <taxon>Gunneridae</taxon>
        <taxon>Pentapetalae</taxon>
        <taxon>asterids</taxon>
        <taxon>lamiids</taxon>
        <taxon>Solanales</taxon>
        <taxon>Solanaceae</taxon>
        <taxon>Nicotianoideae</taxon>
        <taxon>Nicotianeae</taxon>
        <taxon>Nicotiana</taxon>
    </lineage>
</organism>
<dbReference type="RefSeq" id="XP_075106597.1">
    <property type="nucleotide sequence ID" value="XM_075250496.1"/>
</dbReference>